<dbReference type="EMBL" id="PVNH01000002">
    <property type="protein sequence ID" value="PRX50423.1"/>
    <property type="molecule type" value="Genomic_DNA"/>
</dbReference>
<dbReference type="PANTHER" id="PTHR46796:SF2">
    <property type="entry name" value="TRANSCRIPTIONAL REGULATORY PROTEIN"/>
    <property type="match status" value="1"/>
</dbReference>
<evidence type="ECO:0000313" key="6">
    <source>
        <dbReference type="Proteomes" id="UP000238362"/>
    </source>
</evidence>
<dbReference type="PROSITE" id="PS01124">
    <property type="entry name" value="HTH_ARAC_FAMILY_2"/>
    <property type="match status" value="1"/>
</dbReference>
<dbReference type="SUPFAM" id="SSF51215">
    <property type="entry name" value="Regulatory protein AraC"/>
    <property type="match status" value="1"/>
</dbReference>
<dbReference type="InterPro" id="IPR037923">
    <property type="entry name" value="HTH-like"/>
</dbReference>
<dbReference type="GO" id="GO:0043565">
    <property type="term" value="F:sequence-specific DNA binding"/>
    <property type="evidence" value="ECO:0007669"/>
    <property type="project" value="InterPro"/>
</dbReference>
<dbReference type="InterPro" id="IPR018060">
    <property type="entry name" value="HTH_AraC"/>
</dbReference>
<dbReference type="PANTHER" id="PTHR46796">
    <property type="entry name" value="HTH-TYPE TRANSCRIPTIONAL ACTIVATOR RHAS-RELATED"/>
    <property type="match status" value="1"/>
</dbReference>
<proteinExistence type="predicted"/>
<evidence type="ECO:0000313" key="5">
    <source>
        <dbReference type="EMBL" id="PRX50423.1"/>
    </source>
</evidence>
<dbReference type="Pfam" id="PF02311">
    <property type="entry name" value="AraC_binding"/>
    <property type="match status" value="1"/>
</dbReference>
<dbReference type="GO" id="GO:0003700">
    <property type="term" value="F:DNA-binding transcription factor activity"/>
    <property type="evidence" value="ECO:0007669"/>
    <property type="project" value="InterPro"/>
</dbReference>
<dbReference type="SMART" id="SM00342">
    <property type="entry name" value="HTH_ARAC"/>
    <property type="match status" value="1"/>
</dbReference>
<keyword evidence="3" id="KW-0804">Transcription</keyword>
<dbReference type="SUPFAM" id="SSF46689">
    <property type="entry name" value="Homeodomain-like"/>
    <property type="match status" value="2"/>
</dbReference>
<protein>
    <submittedName>
        <fullName evidence="5">AraC family transcriptional regulator</fullName>
    </submittedName>
</protein>
<evidence type="ECO:0000256" key="3">
    <source>
        <dbReference type="ARBA" id="ARBA00023163"/>
    </source>
</evidence>
<keyword evidence="1" id="KW-0805">Transcription regulation</keyword>
<feature type="domain" description="HTH araC/xylS-type" evidence="4">
    <location>
        <begin position="166"/>
        <end position="263"/>
    </location>
</feature>
<dbReference type="Proteomes" id="UP000238362">
    <property type="component" value="Unassembled WGS sequence"/>
</dbReference>
<dbReference type="InterPro" id="IPR009057">
    <property type="entry name" value="Homeodomain-like_sf"/>
</dbReference>
<keyword evidence="6" id="KW-1185">Reference proteome</keyword>
<dbReference type="RefSeq" id="WP_106177509.1">
    <property type="nucleotide sequence ID" value="NZ_PVNH01000002.1"/>
</dbReference>
<reference evidence="5 6" key="1">
    <citation type="submission" date="2018-03" db="EMBL/GenBank/DDBJ databases">
        <title>Genomic Encyclopedia of Type Strains, Phase III (KMG-III): the genomes of soil and plant-associated and newly described type strains.</title>
        <authorList>
            <person name="Whitman W."/>
        </authorList>
    </citation>
    <scope>NUCLEOTIDE SEQUENCE [LARGE SCALE GENOMIC DNA]</scope>
    <source>
        <strain evidence="5 6">CGMCC 4.7125</strain>
    </source>
</reference>
<sequence length="265" mass="29807">MGRPPEIRAWRPPVPGIREVLHARFTEHAYPSHTHDSWTLLIIDDGAVRYGLHRHEHDALRSQVTLLPPGVAHDGRSVRPEGFRKRVLYLDGELLAEDLVGAAVDTPALRDGVLRLRVHQLHEALAARTEEFEAQSRLTLIRERLRQHLGSAVHPPRPVRDPRLARDLRDLLDARVRAGVTLAEAARLLHAHPTHLVRAFGREFGLPPHRYLTGRRLDLARRHLLAGCPPARAAVLAGFYDQAHLTRHFTRLLGTTPAAYARAGQ</sequence>
<name>A0A2T0M1G8_9PSEU</name>
<keyword evidence="2" id="KW-0238">DNA-binding</keyword>
<dbReference type="OrthoDB" id="2060755at2"/>
<evidence type="ECO:0000259" key="4">
    <source>
        <dbReference type="PROSITE" id="PS01124"/>
    </source>
</evidence>
<accession>A0A2T0M1G8</accession>
<dbReference type="AlphaFoldDB" id="A0A2T0M1G8"/>
<evidence type="ECO:0000256" key="2">
    <source>
        <dbReference type="ARBA" id="ARBA00023125"/>
    </source>
</evidence>
<dbReference type="InterPro" id="IPR050204">
    <property type="entry name" value="AraC_XylS_family_regulators"/>
</dbReference>
<dbReference type="InterPro" id="IPR003313">
    <property type="entry name" value="AraC-bd"/>
</dbReference>
<dbReference type="Pfam" id="PF12833">
    <property type="entry name" value="HTH_18"/>
    <property type="match status" value="1"/>
</dbReference>
<dbReference type="Gene3D" id="1.10.10.60">
    <property type="entry name" value="Homeodomain-like"/>
    <property type="match status" value="1"/>
</dbReference>
<gene>
    <name evidence="5" type="ORF">B0I33_102544</name>
</gene>
<comment type="caution">
    <text evidence="5">The sequence shown here is derived from an EMBL/GenBank/DDBJ whole genome shotgun (WGS) entry which is preliminary data.</text>
</comment>
<evidence type="ECO:0000256" key="1">
    <source>
        <dbReference type="ARBA" id="ARBA00023015"/>
    </source>
</evidence>
<organism evidence="5 6">
    <name type="scientific">Prauserella shujinwangii</name>
    <dbReference type="NCBI Taxonomy" id="1453103"/>
    <lineage>
        <taxon>Bacteria</taxon>
        <taxon>Bacillati</taxon>
        <taxon>Actinomycetota</taxon>
        <taxon>Actinomycetes</taxon>
        <taxon>Pseudonocardiales</taxon>
        <taxon>Pseudonocardiaceae</taxon>
        <taxon>Prauserella</taxon>
    </lineage>
</organism>